<dbReference type="Gene3D" id="2.120.10.30">
    <property type="entry name" value="TolB, C-terminal domain"/>
    <property type="match status" value="1"/>
</dbReference>
<reference evidence="1 2" key="1">
    <citation type="submission" date="2019-02" db="EMBL/GenBank/DDBJ databases">
        <title>Deep-cultivation of Planctomycetes and their phenomic and genomic characterization uncovers novel biology.</title>
        <authorList>
            <person name="Wiegand S."/>
            <person name="Jogler M."/>
            <person name="Boedeker C."/>
            <person name="Pinto D."/>
            <person name="Vollmers J."/>
            <person name="Rivas-Marin E."/>
            <person name="Kohn T."/>
            <person name="Peeters S.H."/>
            <person name="Heuer A."/>
            <person name="Rast P."/>
            <person name="Oberbeckmann S."/>
            <person name="Bunk B."/>
            <person name="Jeske O."/>
            <person name="Meyerdierks A."/>
            <person name="Storesund J.E."/>
            <person name="Kallscheuer N."/>
            <person name="Luecker S."/>
            <person name="Lage O.M."/>
            <person name="Pohl T."/>
            <person name="Merkel B.J."/>
            <person name="Hornburger P."/>
            <person name="Mueller R.-W."/>
            <person name="Bruemmer F."/>
            <person name="Labrenz M."/>
            <person name="Spormann A.M."/>
            <person name="Op den Camp H."/>
            <person name="Overmann J."/>
            <person name="Amann R."/>
            <person name="Jetten M.S.M."/>
            <person name="Mascher T."/>
            <person name="Medema M.H."/>
            <person name="Devos D.P."/>
            <person name="Kaster A.-K."/>
            <person name="Ovreas L."/>
            <person name="Rohde M."/>
            <person name="Galperin M.Y."/>
            <person name="Jogler C."/>
        </authorList>
    </citation>
    <scope>NUCLEOTIDE SEQUENCE [LARGE SCALE GENOMIC DNA]</scope>
    <source>
        <strain evidence="1 2">CA12</strain>
    </source>
</reference>
<dbReference type="GO" id="GO:0016829">
    <property type="term" value="F:lyase activity"/>
    <property type="evidence" value="ECO:0007669"/>
    <property type="project" value="UniProtKB-KW"/>
</dbReference>
<proteinExistence type="predicted"/>
<dbReference type="InterPro" id="IPR011042">
    <property type="entry name" value="6-blade_b-propeller_TolB-like"/>
</dbReference>
<dbReference type="SUPFAM" id="SSF101898">
    <property type="entry name" value="NHL repeat"/>
    <property type="match status" value="1"/>
</dbReference>
<dbReference type="OrthoDB" id="214006at2"/>
<dbReference type="EMBL" id="CP036265">
    <property type="protein sequence ID" value="QDT14122.1"/>
    <property type="molecule type" value="Genomic_DNA"/>
</dbReference>
<name>A0A517P408_9PLAN</name>
<dbReference type="Proteomes" id="UP000318741">
    <property type="component" value="Chromosome"/>
</dbReference>
<dbReference type="AlphaFoldDB" id="A0A517P408"/>
<organism evidence="1 2">
    <name type="scientific">Alienimonas californiensis</name>
    <dbReference type="NCBI Taxonomy" id="2527989"/>
    <lineage>
        <taxon>Bacteria</taxon>
        <taxon>Pseudomonadati</taxon>
        <taxon>Planctomycetota</taxon>
        <taxon>Planctomycetia</taxon>
        <taxon>Planctomycetales</taxon>
        <taxon>Planctomycetaceae</taxon>
        <taxon>Alienimonas</taxon>
    </lineage>
</organism>
<evidence type="ECO:0000313" key="1">
    <source>
        <dbReference type="EMBL" id="QDT14122.1"/>
    </source>
</evidence>
<keyword evidence="1" id="KW-0456">Lyase</keyword>
<dbReference type="KEGG" id="acaf:CA12_01900"/>
<accession>A0A517P408</accession>
<dbReference type="RefSeq" id="WP_145356724.1">
    <property type="nucleotide sequence ID" value="NZ_CP036265.1"/>
</dbReference>
<protein>
    <submittedName>
        <fullName evidence="1">Virginiamycin B lyase</fullName>
    </submittedName>
</protein>
<evidence type="ECO:0000313" key="2">
    <source>
        <dbReference type="Proteomes" id="UP000318741"/>
    </source>
</evidence>
<dbReference type="PANTHER" id="PTHR40274">
    <property type="entry name" value="VIRGINIAMYCIN B LYASE"/>
    <property type="match status" value="1"/>
</dbReference>
<dbReference type="InterPro" id="IPR051344">
    <property type="entry name" value="Vgb"/>
</dbReference>
<dbReference type="PANTHER" id="PTHR40274:SF3">
    <property type="entry name" value="VIRGINIAMYCIN B LYASE"/>
    <property type="match status" value="1"/>
</dbReference>
<gene>
    <name evidence="1" type="primary">vgb_1</name>
    <name evidence="1" type="ORF">CA12_01900</name>
</gene>
<keyword evidence="2" id="KW-1185">Reference proteome</keyword>
<sequence length="304" mass="31105">MTFALLCLAAFAPPLGGSDADDGFRYPLACTIAGDGTIYVADRRLPGVWRVTTTDGEPTRLSRFKTGGGTFRTPLNAPRCMVFAPPSKGFPSGAVLVGDSATRAIIRLDPTADEPAAEPLRVGETDVSPIGVPSALAVAADGTLFVADLESQRIYRVPPREPAAAIAALPGVRGLCLAADGALLAVTTEKDAIRRFVPAADGAWSEQVAVAGRPFQSPQGAALGPDGTLHVADNAAGCLWRLAPTGDGGFAEPTKLAAGAPLVGPTGVCFDSSTNPPRLIVVDPKARALFALNPAGGEVKTLAK</sequence>